<accession>A0A6M4GZR7</accession>
<feature type="chain" id="PRO_5026899732" description="Thioredoxin domain-containing protein" evidence="6">
    <location>
        <begin position="24"/>
        <end position="213"/>
    </location>
</feature>
<dbReference type="InterPro" id="IPR013766">
    <property type="entry name" value="Thioredoxin_domain"/>
</dbReference>
<gene>
    <name evidence="8" type="ORF">DSM104443_03843</name>
</gene>
<dbReference type="SUPFAM" id="SSF52833">
    <property type="entry name" value="Thioredoxin-like"/>
    <property type="match status" value="1"/>
</dbReference>
<proteinExistence type="inferred from homology"/>
<keyword evidence="4" id="KW-1015">Disulfide bond</keyword>
<keyword evidence="3" id="KW-0560">Oxidoreductase</keyword>
<dbReference type="PANTHER" id="PTHR13887:SF14">
    <property type="entry name" value="DISULFIDE BOND FORMATION PROTEIN D"/>
    <property type="match status" value="1"/>
</dbReference>
<dbReference type="PROSITE" id="PS51352">
    <property type="entry name" value="THIOREDOXIN_2"/>
    <property type="match status" value="1"/>
</dbReference>
<reference evidence="8 9" key="1">
    <citation type="submission" date="2020-04" db="EMBL/GenBank/DDBJ databases">
        <title>Usitatibacter rugosus gen. nov., sp. nov. and Usitatibacter palustris sp. nov., novel members of Usitatibacteraceae fam. nov. within the order Nitrosomonadales isolated from soil.</title>
        <authorList>
            <person name="Huber K.J."/>
            <person name="Neumann-Schaal M."/>
            <person name="Geppert A."/>
            <person name="Luckner M."/>
            <person name="Wanner G."/>
            <person name="Overmann J."/>
        </authorList>
    </citation>
    <scope>NUCLEOTIDE SEQUENCE [LARGE SCALE GENOMIC DNA]</scope>
    <source>
        <strain evidence="8 9">0125_3</strain>
    </source>
</reference>
<dbReference type="Pfam" id="PF13462">
    <property type="entry name" value="Thioredoxin_4"/>
    <property type="match status" value="1"/>
</dbReference>
<comment type="similarity">
    <text evidence="1">Belongs to the thioredoxin family. DsbA subfamily.</text>
</comment>
<evidence type="ECO:0000256" key="6">
    <source>
        <dbReference type="SAM" id="SignalP"/>
    </source>
</evidence>
<keyword evidence="5" id="KW-0676">Redox-active center</keyword>
<name>A0A6M4GZR7_9PROT</name>
<dbReference type="GO" id="GO:0016491">
    <property type="term" value="F:oxidoreductase activity"/>
    <property type="evidence" value="ECO:0007669"/>
    <property type="project" value="UniProtKB-KW"/>
</dbReference>
<evidence type="ECO:0000256" key="5">
    <source>
        <dbReference type="ARBA" id="ARBA00023284"/>
    </source>
</evidence>
<dbReference type="InterPro" id="IPR012336">
    <property type="entry name" value="Thioredoxin-like_fold"/>
</dbReference>
<dbReference type="InterPro" id="IPR036249">
    <property type="entry name" value="Thioredoxin-like_sf"/>
</dbReference>
<keyword evidence="2 6" id="KW-0732">Signal</keyword>
<organism evidence="8 9">
    <name type="scientific">Usitatibacter rugosus</name>
    <dbReference type="NCBI Taxonomy" id="2732067"/>
    <lineage>
        <taxon>Bacteria</taxon>
        <taxon>Pseudomonadati</taxon>
        <taxon>Pseudomonadota</taxon>
        <taxon>Betaproteobacteria</taxon>
        <taxon>Nitrosomonadales</taxon>
        <taxon>Usitatibacteraceae</taxon>
        <taxon>Usitatibacter</taxon>
    </lineage>
</organism>
<dbReference type="Gene3D" id="3.40.30.10">
    <property type="entry name" value="Glutaredoxin"/>
    <property type="match status" value="1"/>
</dbReference>
<feature type="signal peptide" evidence="6">
    <location>
        <begin position="1"/>
        <end position="23"/>
    </location>
</feature>
<dbReference type="Proteomes" id="UP000501534">
    <property type="component" value="Chromosome"/>
</dbReference>
<protein>
    <recommendedName>
        <fullName evidence="7">Thioredoxin domain-containing protein</fullName>
    </recommendedName>
</protein>
<evidence type="ECO:0000256" key="3">
    <source>
        <dbReference type="ARBA" id="ARBA00023002"/>
    </source>
</evidence>
<dbReference type="KEGG" id="uru:DSM104443_03843"/>
<evidence type="ECO:0000313" key="8">
    <source>
        <dbReference type="EMBL" id="QJR12750.1"/>
    </source>
</evidence>
<dbReference type="PANTHER" id="PTHR13887">
    <property type="entry name" value="GLUTATHIONE S-TRANSFERASE KAPPA"/>
    <property type="match status" value="1"/>
</dbReference>
<evidence type="ECO:0000259" key="7">
    <source>
        <dbReference type="PROSITE" id="PS51352"/>
    </source>
</evidence>
<evidence type="ECO:0000256" key="4">
    <source>
        <dbReference type="ARBA" id="ARBA00023157"/>
    </source>
</evidence>
<feature type="domain" description="Thioredoxin" evidence="7">
    <location>
        <begin position="7"/>
        <end position="172"/>
    </location>
</feature>
<dbReference type="AlphaFoldDB" id="A0A6M4GZR7"/>
<evidence type="ECO:0000256" key="2">
    <source>
        <dbReference type="ARBA" id="ARBA00022729"/>
    </source>
</evidence>
<evidence type="ECO:0000313" key="9">
    <source>
        <dbReference type="Proteomes" id="UP000501534"/>
    </source>
</evidence>
<dbReference type="EMBL" id="CP053069">
    <property type="protein sequence ID" value="QJR12750.1"/>
    <property type="molecule type" value="Genomic_DNA"/>
</dbReference>
<keyword evidence="9" id="KW-1185">Reference proteome</keyword>
<evidence type="ECO:0000256" key="1">
    <source>
        <dbReference type="ARBA" id="ARBA00005791"/>
    </source>
</evidence>
<sequence>MRMNPRILATLALPLFLVLGTNASSMPTQENANRLRALASEHSPQIGPADAKVHIVEFLDPACEACAAFYPGLKKLMAAHPGRVRLSVRHVPFHRGAEPVARMLEAARAQDKYVPALEALLASQDRWTRGHVANADQALGILKGVGLDVDRLKRDMGAPEITRRLALDMEAAKTVKVSGTPEFFVNGRSLAQPGPKGLEALIREEVALQYPRP</sequence>